<protein>
    <submittedName>
        <fullName evidence="1">Uncharacterized protein</fullName>
    </submittedName>
</protein>
<dbReference type="GeneID" id="19189577"/>
<name>W9WW03_9EURO</name>
<reference evidence="1 2" key="1">
    <citation type="submission" date="2013-03" db="EMBL/GenBank/DDBJ databases">
        <title>The Genome Sequence of Cladophialophora psammophila CBS 110553.</title>
        <authorList>
            <consortium name="The Broad Institute Genomics Platform"/>
            <person name="Cuomo C."/>
            <person name="de Hoog S."/>
            <person name="Gorbushina A."/>
            <person name="Walker B."/>
            <person name="Young S.K."/>
            <person name="Zeng Q."/>
            <person name="Gargeya S."/>
            <person name="Fitzgerald M."/>
            <person name="Haas B."/>
            <person name="Abouelleil A."/>
            <person name="Allen A.W."/>
            <person name="Alvarado L."/>
            <person name="Arachchi H.M."/>
            <person name="Berlin A.M."/>
            <person name="Chapman S.B."/>
            <person name="Gainer-Dewar J."/>
            <person name="Goldberg J."/>
            <person name="Griggs A."/>
            <person name="Gujja S."/>
            <person name="Hansen M."/>
            <person name="Howarth C."/>
            <person name="Imamovic A."/>
            <person name="Ireland A."/>
            <person name="Larimer J."/>
            <person name="McCowan C."/>
            <person name="Murphy C."/>
            <person name="Pearson M."/>
            <person name="Poon T.W."/>
            <person name="Priest M."/>
            <person name="Roberts A."/>
            <person name="Saif S."/>
            <person name="Shea T."/>
            <person name="Sisk P."/>
            <person name="Sykes S."/>
            <person name="Wortman J."/>
            <person name="Nusbaum C."/>
            <person name="Birren B."/>
        </authorList>
    </citation>
    <scope>NUCLEOTIDE SEQUENCE [LARGE SCALE GENOMIC DNA]</scope>
    <source>
        <strain evidence="1 2">CBS 110553</strain>
    </source>
</reference>
<evidence type="ECO:0000313" key="2">
    <source>
        <dbReference type="Proteomes" id="UP000019471"/>
    </source>
</evidence>
<comment type="caution">
    <text evidence="1">The sequence shown here is derived from an EMBL/GenBank/DDBJ whole genome shotgun (WGS) entry which is preliminary data.</text>
</comment>
<dbReference type="Proteomes" id="UP000019471">
    <property type="component" value="Unassembled WGS sequence"/>
</dbReference>
<dbReference type="OrthoDB" id="2951834at2759"/>
<evidence type="ECO:0000313" key="1">
    <source>
        <dbReference type="EMBL" id="EXJ72352.1"/>
    </source>
</evidence>
<proteinExistence type="predicted"/>
<accession>W9WW03</accession>
<organism evidence="1 2">
    <name type="scientific">Cladophialophora psammophila CBS 110553</name>
    <dbReference type="NCBI Taxonomy" id="1182543"/>
    <lineage>
        <taxon>Eukaryota</taxon>
        <taxon>Fungi</taxon>
        <taxon>Dikarya</taxon>
        <taxon>Ascomycota</taxon>
        <taxon>Pezizomycotina</taxon>
        <taxon>Eurotiomycetes</taxon>
        <taxon>Chaetothyriomycetidae</taxon>
        <taxon>Chaetothyriales</taxon>
        <taxon>Herpotrichiellaceae</taxon>
        <taxon>Cladophialophora</taxon>
    </lineage>
</organism>
<dbReference type="EMBL" id="AMGX01000006">
    <property type="protein sequence ID" value="EXJ72352.1"/>
    <property type="molecule type" value="Genomic_DNA"/>
</dbReference>
<gene>
    <name evidence="1" type="ORF">A1O5_04856</name>
</gene>
<sequence>MPRMIHPLHINEDDLERGPLNCIFLLQPFNLLPLATKAIITVLGGPTSDLWSENAALRRWTEDYGRQLERSTLRRIKHVNAIPQQRLLLKKREPLVWNMPAYKSHCEAIVEDFSNSALDAGCEM</sequence>
<keyword evidence="2" id="KW-1185">Reference proteome</keyword>
<dbReference type="AlphaFoldDB" id="W9WW03"/>
<dbReference type="RefSeq" id="XP_007743650.1">
    <property type="nucleotide sequence ID" value="XM_007745460.1"/>
</dbReference>
<dbReference type="HOGENOM" id="CLU_2003663_0_0_1"/>